<dbReference type="RefSeq" id="WP_075609020.1">
    <property type="nucleotide sequence ID" value="NZ_CP052766.1"/>
</dbReference>
<dbReference type="Gene3D" id="2.30.30.290">
    <property type="entry name" value="YopX-like domains"/>
    <property type="match status" value="1"/>
</dbReference>
<dbReference type="Proteomes" id="UP000219285">
    <property type="component" value="Chromosome"/>
</dbReference>
<dbReference type="SUPFAM" id="SSF159006">
    <property type="entry name" value="YopX-like"/>
    <property type="match status" value="1"/>
</dbReference>
<sequence>MREIKFRAWRPEKGMTLTPILKRSDYTGKVYCEGFDKSGKLIHLDMMQYTGLNDTNGKEIYEGDIIEIDKNLPQFNAVVAWNSESASFSCYQANDPDKEFYCDHIYGIDASKVIGNIYENAELLGDKS</sequence>
<proteinExistence type="predicted"/>
<dbReference type="KEGG" id="apel:CA267_002015"/>
<reference evidence="3" key="1">
    <citation type="submission" date="2014-12" db="EMBL/GenBank/DDBJ databases">
        <title>Complete genome sequence of a multi-drug resistant Klebsiella pneumoniae.</title>
        <authorList>
            <person name="Hua X."/>
            <person name="Chen Q."/>
            <person name="Li X."/>
            <person name="Feng Y."/>
            <person name="Ruan Z."/>
            <person name="Yu Y."/>
        </authorList>
    </citation>
    <scope>NUCLEOTIDE SEQUENCE [LARGE SCALE GENOMIC DNA]</scope>
    <source>
        <strain evidence="3">5.12</strain>
    </source>
</reference>
<name>A0A6M4M9L2_9ALTE</name>
<reference evidence="2 3" key="2">
    <citation type="submission" date="2020-04" db="EMBL/GenBank/DDBJ databases">
        <title>Complete genome sequence of Alteromonas pelagimontana 5.12T.</title>
        <authorList>
            <person name="Sinha R.K."/>
            <person name="Krishnan K.P."/>
            <person name="Kurian J.P."/>
        </authorList>
    </citation>
    <scope>NUCLEOTIDE SEQUENCE [LARGE SCALE GENOMIC DNA]</scope>
    <source>
        <strain evidence="2 3">5.12</strain>
    </source>
</reference>
<feature type="domain" description="YopX protein" evidence="1">
    <location>
        <begin position="5"/>
        <end position="124"/>
    </location>
</feature>
<accession>A0A6M4M9L2</accession>
<dbReference type="InterPro" id="IPR023385">
    <property type="entry name" value="YopX-like_C"/>
</dbReference>
<dbReference type="EMBL" id="CP052766">
    <property type="protein sequence ID" value="QJR79659.1"/>
    <property type="molecule type" value="Genomic_DNA"/>
</dbReference>
<gene>
    <name evidence="2" type="ORF">CA267_002015</name>
</gene>
<dbReference type="InterPro" id="IPR019096">
    <property type="entry name" value="YopX_protein"/>
</dbReference>
<dbReference type="InterPro" id="IPR010024">
    <property type="entry name" value="CHP16711"/>
</dbReference>
<keyword evidence="3" id="KW-1185">Reference proteome</keyword>
<evidence type="ECO:0000313" key="2">
    <source>
        <dbReference type="EMBL" id="QJR79659.1"/>
    </source>
</evidence>
<dbReference type="Pfam" id="PF09643">
    <property type="entry name" value="YopX"/>
    <property type="match status" value="1"/>
</dbReference>
<dbReference type="OrthoDB" id="1809393at2"/>
<dbReference type="AlphaFoldDB" id="A0A6M4M9L2"/>
<dbReference type="NCBIfam" id="TIGR01671">
    <property type="entry name" value="phage_TIGR01671"/>
    <property type="match status" value="1"/>
</dbReference>
<protein>
    <recommendedName>
        <fullName evidence="1">YopX protein domain-containing protein</fullName>
    </recommendedName>
</protein>
<organism evidence="2 3">
    <name type="scientific">Alteromonas pelagimontana</name>
    <dbReference type="NCBI Taxonomy" id="1858656"/>
    <lineage>
        <taxon>Bacteria</taxon>
        <taxon>Pseudomonadati</taxon>
        <taxon>Pseudomonadota</taxon>
        <taxon>Gammaproteobacteria</taxon>
        <taxon>Alteromonadales</taxon>
        <taxon>Alteromonadaceae</taxon>
        <taxon>Alteromonas/Salinimonas group</taxon>
        <taxon>Alteromonas</taxon>
    </lineage>
</organism>
<evidence type="ECO:0000313" key="3">
    <source>
        <dbReference type="Proteomes" id="UP000219285"/>
    </source>
</evidence>
<evidence type="ECO:0000259" key="1">
    <source>
        <dbReference type="Pfam" id="PF09643"/>
    </source>
</evidence>